<dbReference type="EMBL" id="FMZA01000001">
    <property type="protein sequence ID" value="SDB95381.1"/>
    <property type="molecule type" value="Genomic_DNA"/>
</dbReference>
<evidence type="ECO:0000313" key="1">
    <source>
        <dbReference type="EMBL" id="SDB95381.1"/>
    </source>
</evidence>
<evidence type="ECO:0000313" key="2">
    <source>
        <dbReference type="Proteomes" id="UP000199387"/>
    </source>
</evidence>
<proteinExistence type="predicted"/>
<name>A0A1G6HMC7_9BACL</name>
<protein>
    <submittedName>
        <fullName evidence="1">Uncharacterized protein</fullName>
    </submittedName>
</protein>
<reference evidence="1 2" key="1">
    <citation type="submission" date="2016-10" db="EMBL/GenBank/DDBJ databases">
        <authorList>
            <person name="de Groot N.N."/>
        </authorList>
    </citation>
    <scope>NUCLEOTIDE SEQUENCE [LARGE SCALE GENOMIC DNA]</scope>
    <source>
        <strain evidence="1 2">DSM 45514</strain>
    </source>
</reference>
<sequence length="188" mass="20589">MWQFWFLSRSKTLSWTPYARLFAVGAWIVAPLSALTVSSSFEIADAYFAGLLEGLSDWWQGLDGWEKAGVIITAAVIDGILTLATGGSIWAGGFTALGAALTAQEAGAVVVAMAVDQILRRTPAGRWVDRVAELVKRRSQERFRVSGTKMRKAFFIASRIPAVKPPVLRFCVPLRGISHEHPRLLFLG</sequence>
<dbReference type="AlphaFoldDB" id="A0A1G6HMC7"/>
<dbReference type="OrthoDB" id="2986766at2"/>
<dbReference type="Proteomes" id="UP000199387">
    <property type="component" value="Unassembled WGS sequence"/>
</dbReference>
<dbReference type="STRING" id="1236220.SAMN04488112_10184"/>
<gene>
    <name evidence="1" type="ORF">SAMN04488112_10184</name>
</gene>
<keyword evidence="2" id="KW-1185">Reference proteome</keyword>
<organism evidence="1 2">
    <name type="scientific">Melghirimyces thermohalophilus</name>
    <dbReference type="NCBI Taxonomy" id="1236220"/>
    <lineage>
        <taxon>Bacteria</taxon>
        <taxon>Bacillati</taxon>
        <taxon>Bacillota</taxon>
        <taxon>Bacilli</taxon>
        <taxon>Bacillales</taxon>
        <taxon>Thermoactinomycetaceae</taxon>
        <taxon>Melghirimyces</taxon>
    </lineage>
</organism>
<accession>A0A1G6HMC7</accession>
<dbReference type="RefSeq" id="WP_143003423.1">
    <property type="nucleotide sequence ID" value="NZ_FMZA01000001.1"/>
</dbReference>